<dbReference type="EMBL" id="CP060636">
    <property type="protein sequence ID" value="QNM12215.1"/>
    <property type="molecule type" value="Genomic_DNA"/>
</dbReference>
<feature type="transmembrane region" description="Helical" evidence="7">
    <location>
        <begin position="748"/>
        <end position="772"/>
    </location>
</feature>
<evidence type="ECO:0000259" key="8">
    <source>
        <dbReference type="Pfam" id="PF02687"/>
    </source>
</evidence>
<dbReference type="PANTHER" id="PTHR30572:SF4">
    <property type="entry name" value="ABC TRANSPORTER PERMEASE YTRF"/>
    <property type="match status" value="1"/>
</dbReference>
<keyword evidence="2" id="KW-1003">Cell membrane</keyword>
<keyword evidence="4 7" id="KW-1133">Transmembrane helix</keyword>
<feature type="domain" description="ABC3 transporter permease C-terminal" evidence="8">
    <location>
        <begin position="660"/>
        <end position="780"/>
    </location>
</feature>
<evidence type="ECO:0000256" key="7">
    <source>
        <dbReference type="SAM" id="Phobius"/>
    </source>
</evidence>
<comment type="subcellular location">
    <subcellularLocation>
        <location evidence="1">Cell membrane</location>
        <topology evidence="1">Multi-pass membrane protein</topology>
    </subcellularLocation>
</comment>
<comment type="similarity">
    <text evidence="6">Belongs to the ABC-4 integral membrane protein family.</text>
</comment>
<dbReference type="KEGG" id="ehn:H9Q80_18560"/>
<dbReference type="PANTHER" id="PTHR30572">
    <property type="entry name" value="MEMBRANE COMPONENT OF TRANSPORTER-RELATED"/>
    <property type="match status" value="1"/>
</dbReference>
<keyword evidence="11" id="KW-1185">Reference proteome</keyword>
<dbReference type="AlphaFoldDB" id="A0A7G9GN33"/>
<dbReference type="Pfam" id="PF12704">
    <property type="entry name" value="MacB_PCD"/>
    <property type="match status" value="1"/>
</dbReference>
<feature type="transmembrane region" description="Helical" evidence="7">
    <location>
        <begin position="303"/>
        <end position="336"/>
    </location>
</feature>
<accession>A0A7G9GN33</accession>
<keyword evidence="3 7" id="KW-0812">Transmembrane</keyword>
<evidence type="ECO:0000259" key="9">
    <source>
        <dbReference type="Pfam" id="PF12704"/>
    </source>
</evidence>
<feature type="domain" description="MacB-like periplasmic core" evidence="9">
    <location>
        <begin position="436"/>
        <end position="627"/>
    </location>
</feature>
<organism evidence="10 11">
    <name type="scientific">[Eubacterium] hominis</name>
    <dbReference type="NCBI Taxonomy" id="2764325"/>
    <lineage>
        <taxon>Bacteria</taxon>
        <taxon>Bacillati</taxon>
        <taxon>Bacillota</taxon>
        <taxon>Erysipelotrichia</taxon>
        <taxon>Erysipelotrichales</taxon>
        <taxon>Erysipelotrichaceae</taxon>
        <taxon>Amedibacillus</taxon>
    </lineage>
</organism>
<evidence type="ECO:0000256" key="6">
    <source>
        <dbReference type="ARBA" id="ARBA00038076"/>
    </source>
</evidence>
<dbReference type="GO" id="GO:0022857">
    <property type="term" value="F:transmembrane transporter activity"/>
    <property type="evidence" value="ECO:0007669"/>
    <property type="project" value="TreeGrafter"/>
</dbReference>
<protein>
    <submittedName>
        <fullName evidence="10">ABC transporter permease</fullName>
    </submittedName>
</protein>
<feature type="transmembrane region" description="Helical" evidence="7">
    <location>
        <begin position="21"/>
        <end position="42"/>
    </location>
</feature>
<feature type="transmembrane region" description="Helical" evidence="7">
    <location>
        <begin position="653"/>
        <end position="676"/>
    </location>
</feature>
<feature type="transmembrane region" description="Helical" evidence="7">
    <location>
        <begin position="430"/>
        <end position="453"/>
    </location>
</feature>
<sequence>MSVMLLAKATFQKNKSQMIGFMLLIIISSALMNLGLTTFLNYPQLFDQYANDMQSADVITTIQNKDETYIKTYQQELLHDPDTKQMEQRNVLFFAGKCQYRNSETLRQFAVLNKNDKQEIGKISMMEESNKSVEHGIYLPYLFHTGGQYNLLDDFTLTIIQDGKEVTFTYQIKGFYEEMMLATINSSTTGLLLDDEEYQTVSKRLSHTIDATMFLMKVNQHDQNSEYATRHLPTITSTNPSIRSDMNYYETIKQSRTLTSSIGATLIIAFSMIMMVILVIVIRFKIQNTIVEDMKNIGAYKAIGYTGIQILLSLMLPYLIIGGIGGILGIGLSNLLLPFLSYMFAIQTGLTWHQGLDALCVSMTLLFLMLIISLITMVTSMKAKKLTPIVALRSGFYTHNFKRNHVPLDKHKATLTVLLAMKALIQNLKANVMVSIVISAIAFASVFAGVLFYNISYQFDNFLFASSGDIADIIVESKTHEDHLRLKKDLEKISGVDHSVDFYTDNAFQCGHEVVICYTSENFLHLRSQQVLYQGRFPKYANEVAIGGLLASKLHKEPGEMITLKKGDKEQEYLITGLIQGANYMGHDVAITEEGYRLFVKDYEARTLNIYTKDKQEIEDTIQYIKQHYSSNIIGIQNNRKVVEASMGSYRDIVSALVCVIAGITLFIIILIMYLVQKTSILQRKQEFGILKAIGYTSKQLIHQIALTSLMVFVIGAMTGAILGYYLINPLLSMLLSYIGMMKVQFEIPWMMLITIILLICLTGSALAMWIARRIKKISPYLLVNEN</sequence>
<evidence type="ECO:0000256" key="5">
    <source>
        <dbReference type="ARBA" id="ARBA00023136"/>
    </source>
</evidence>
<gene>
    <name evidence="10" type="ORF">H9Q80_18560</name>
</gene>
<dbReference type="RefSeq" id="WP_158552239.1">
    <property type="nucleotide sequence ID" value="NZ_CP060636.1"/>
</dbReference>
<dbReference type="InterPro" id="IPR050250">
    <property type="entry name" value="Macrolide_Exporter_MacB"/>
</dbReference>
<proteinExistence type="inferred from homology"/>
<evidence type="ECO:0000256" key="3">
    <source>
        <dbReference type="ARBA" id="ARBA00022692"/>
    </source>
</evidence>
<feature type="transmembrane region" description="Helical" evidence="7">
    <location>
        <begin position="262"/>
        <end position="282"/>
    </location>
</feature>
<reference evidence="10 11" key="1">
    <citation type="submission" date="2020-08" db="EMBL/GenBank/DDBJ databases">
        <authorList>
            <person name="Liu C."/>
            <person name="Sun Q."/>
        </authorList>
    </citation>
    <scope>NUCLEOTIDE SEQUENCE [LARGE SCALE GENOMIC DNA]</scope>
    <source>
        <strain evidence="10 11">NSJ-61</strain>
    </source>
</reference>
<feature type="domain" description="ABC3 transporter permease C-terminal" evidence="8">
    <location>
        <begin position="269"/>
        <end position="387"/>
    </location>
</feature>
<evidence type="ECO:0000256" key="4">
    <source>
        <dbReference type="ARBA" id="ARBA00022989"/>
    </source>
</evidence>
<evidence type="ECO:0000313" key="10">
    <source>
        <dbReference type="EMBL" id="QNM12215.1"/>
    </source>
</evidence>
<dbReference type="InterPro" id="IPR025857">
    <property type="entry name" value="MacB_PCD"/>
</dbReference>
<dbReference type="InterPro" id="IPR003838">
    <property type="entry name" value="ABC3_permease_C"/>
</dbReference>
<evidence type="ECO:0000313" key="11">
    <source>
        <dbReference type="Proteomes" id="UP000515856"/>
    </source>
</evidence>
<evidence type="ECO:0000256" key="2">
    <source>
        <dbReference type="ARBA" id="ARBA00022475"/>
    </source>
</evidence>
<feature type="transmembrane region" description="Helical" evidence="7">
    <location>
        <begin position="705"/>
        <end position="728"/>
    </location>
</feature>
<dbReference type="Pfam" id="PF02687">
    <property type="entry name" value="FtsX"/>
    <property type="match status" value="2"/>
</dbReference>
<dbReference type="Proteomes" id="UP000515856">
    <property type="component" value="Chromosome"/>
</dbReference>
<dbReference type="GO" id="GO:0005886">
    <property type="term" value="C:plasma membrane"/>
    <property type="evidence" value="ECO:0007669"/>
    <property type="project" value="UniProtKB-SubCell"/>
</dbReference>
<name>A0A7G9GN33_9FIRM</name>
<keyword evidence="5 7" id="KW-0472">Membrane</keyword>
<feature type="transmembrane region" description="Helical" evidence="7">
    <location>
        <begin position="356"/>
        <end position="378"/>
    </location>
</feature>
<evidence type="ECO:0000256" key="1">
    <source>
        <dbReference type="ARBA" id="ARBA00004651"/>
    </source>
</evidence>